<accession>A0A3L8RIC1</accession>
<gene>
    <name evidence="2" type="ORF">D3C57_113640</name>
</gene>
<keyword evidence="1" id="KW-0472">Membrane</keyword>
<evidence type="ECO:0008006" key="4">
    <source>
        <dbReference type="Google" id="ProtNLM"/>
    </source>
</evidence>
<comment type="caution">
    <text evidence="2">The sequence shown here is derived from an EMBL/GenBank/DDBJ whole genome shotgun (WGS) entry which is preliminary data.</text>
</comment>
<organism evidence="2 3">
    <name type="scientific">Streptomyces rapamycinicus (strain ATCC 29253 / DSM 41530 / NRRL 5491 / AYB-994)</name>
    <name type="common">Streptomyces hygroscopicus (strain ATCC 29253)</name>
    <dbReference type="NCBI Taxonomy" id="1343740"/>
    <lineage>
        <taxon>Bacteria</taxon>
        <taxon>Bacillati</taxon>
        <taxon>Actinomycetota</taxon>
        <taxon>Actinomycetes</taxon>
        <taxon>Kitasatosporales</taxon>
        <taxon>Streptomycetaceae</taxon>
        <taxon>Streptomyces</taxon>
        <taxon>Streptomyces violaceusniger group</taxon>
    </lineage>
</organism>
<feature type="transmembrane region" description="Helical" evidence="1">
    <location>
        <begin position="55"/>
        <end position="74"/>
    </location>
</feature>
<sequence>MATAPTMITGMTLVHRLIPAARLNEGMTTVYTGLLIGISTGAAAGGWTVDHLGSTSAYLTPATAAALAFAIAWAGRDRLRPRYGAVPDPSGRS</sequence>
<dbReference type="STRING" id="1343740.M271_29980"/>
<evidence type="ECO:0000313" key="3">
    <source>
        <dbReference type="Proteomes" id="UP000281594"/>
    </source>
</evidence>
<dbReference type="PANTHER" id="PTHR23542:SF1">
    <property type="entry name" value="MAJOR FACILITATOR SUPERFAMILY (MFS) PROFILE DOMAIN-CONTAINING PROTEIN"/>
    <property type="match status" value="1"/>
</dbReference>
<protein>
    <recommendedName>
        <fullName evidence="4">MFS transporter</fullName>
    </recommendedName>
</protein>
<dbReference type="PANTHER" id="PTHR23542">
    <property type="match status" value="1"/>
</dbReference>
<proteinExistence type="predicted"/>
<dbReference type="InterPro" id="IPR036259">
    <property type="entry name" value="MFS_trans_sf"/>
</dbReference>
<name>A0A3L8RIC1_STRRN</name>
<evidence type="ECO:0000313" key="2">
    <source>
        <dbReference type="EMBL" id="RLV79431.1"/>
    </source>
</evidence>
<dbReference type="SUPFAM" id="SSF103473">
    <property type="entry name" value="MFS general substrate transporter"/>
    <property type="match status" value="1"/>
</dbReference>
<evidence type="ECO:0000256" key="1">
    <source>
        <dbReference type="SAM" id="Phobius"/>
    </source>
</evidence>
<dbReference type="EMBL" id="QYCY01000001">
    <property type="protein sequence ID" value="RLV79431.1"/>
    <property type="molecule type" value="Genomic_DNA"/>
</dbReference>
<dbReference type="AlphaFoldDB" id="A0A3L8RIC1"/>
<dbReference type="Proteomes" id="UP000281594">
    <property type="component" value="Unassembled WGS sequence"/>
</dbReference>
<keyword evidence="1" id="KW-1133">Transmembrane helix</keyword>
<dbReference type="Gene3D" id="1.20.1250.20">
    <property type="entry name" value="MFS general substrate transporter like domains"/>
    <property type="match status" value="1"/>
</dbReference>
<reference evidence="2 3" key="1">
    <citation type="journal article" date="2018" name="J. Biol. Chem.">
        <title>Discovery of the actinoplanic acid pathway in Streptomyces rapamycinicus reveals a genetically conserved synergism with rapamycin.</title>
        <authorList>
            <person name="Mrak P."/>
            <person name="Krastel P."/>
            <person name="Pivk Lukancic P."/>
            <person name="Tao J."/>
            <person name="Pistorius D."/>
            <person name="Moore C.M."/>
        </authorList>
    </citation>
    <scope>NUCLEOTIDE SEQUENCE [LARGE SCALE GENOMIC DNA]</scope>
    <source>
        <strain evidence="2 3">NRRL 5491</strain>
    </source>
</reference>
<keyword evidence="1" id="KW-0812">Transmembrane</keyword>
<feature type="transmembrane region" description="Helical" evidence="1">
    <location>
        <begin position="30"/>
        <end position="49"/>
    </location>
</feature>